<dbReference type="Proteomes" id="UP001583177">
    <property type="component" value="Unassembled WGS sequence"/>
</dbReference>
<evidence type="ECO:0000313" key="1">
    <source>
        <dbReference type="EMBL" id="KAL1862662.1"/>
    </source>
</evidence>
<dbReference type="EMBL" id="JAWRVE010000079">
    <property type="protein sequence ID" value="KAL1862662.1"/>
    <property type="molecule type" value="Genomic_DNA"/>
</dbReference>
<proteinExistence type="predicted"/>
<comment type="caution">
    <text evidence="1">The sequence shown here is derived from an EMBL/GenBank/DDBJ whole genome shotgun (WGS) entry which is preliminary data.</text>
</comment>
<reference evidence="1 2" key="1">
    <citation type="journal article" date="2024" name="IMA Fungus">
        <title>IMA Genome - F19 : A genome assembly and annotation guide to empower mycologists, including annotated draft genome sequences of Ceratocystis pirilliformis, Diaporthe australafricana, Fusarium ophioides, Paecilomyces lecythidis, and Sporothrix stenoceras.</title>
        <authorList>
            <person name="Aylward J."/>
            <person name="Wilson A.M."/>
            <person name="Visagie C.M."/>
            <person name="Spraker J."/>
            <person name="Barnes I."/>
            <person name="Buitendag C."/>
            <person name="Ceriani C."/>
            <person name="Del Mar Angel L."/>
            <person name="du Plessis D."/>
            <person name="Fuchs T."/>
            <person name="Gasser K."/>
            <person name="Kramer D."/>
            <person name="Li W."/>
            <person name="Munsamy K."/>
            <person name="Piso A."/>
            <person name="Price J.L."/>
            <person name="Sonnekus B."/>
            <person name="Thomas C."/>
            <person name="van der Nest A."/>
            <person name="van Dijk A."/>
            <person name="van Heerden A."/>
            <person name="van Vuuren N."/>
            <person name="Yilmaz N."/>
            <person name="Duong T.A."/>
            <person name="van der Merwe N.A."/>
            <person name="Wingfield M.J."/>
            <person name="Wingfield B.D."/>
        </authorList>
    </citation>
    <scope>NUCLEOTIDE SEQUENCE [LARGE SCALE GENOMIC DNA]</scope>
    <source>
        <strain evidence="1 2">CMW 18300</strain>
    </source>
</reference>
<accession>A0ABR3WII2</accession>
<evidence type="ECO:0000313" key="2">
    <source>
        <dbReference type="Proteomes" id="UP001583177"/>
    </source>
</evidence>
<protein>
    <recommendedName>
        <fullName evidence="3">HNH nuclease domain-containing protein</fullName>
    </recommendedName>
</protein>
<gene>
    <name evidence="1" type="ORF">Daus18300_008460</name>
</gene>
<keyword evidence="2" id="KW-1185">Reference proteome</keyword>
<organism evidence="1 2">
    <name type="scientific">Diaporthe australafricana</name>
    <dbReference type="NCBI Taxonomy" id="127596"/>
    <lineage>
        <taxon>Eukaryota</taxon>
        <taxon>Fungi</taxon>
        <taxon>Dikarya</taxon>
        <taxon>Ascomycota</taxon>
        <taxon>Pezizomycotina</taxon>
        <taxon>Sordariomycetes</taxon>
        <taxon>Sordariomycetidae</taxon>
        <taxon>Diaporthales</taxon>
        <taxon>Diaporthaceae</taxon>
        <taxon>Diaporthe</taxon>
    </lineage>
</organism>
<name>A0ABR3WII2_9PEZI</name>
<sequence length="184" mass="20736">MSMTAPQRWTPRGLMAKLVPHLFRKPRSANESVGPRSEKVPVDANVLHNFRLKKVKKMKKAMEVSFLLRGSKPLDTPRGTVWSVATGDFVPESSLRLEHIFPASLGPTVQEYISPRINIYSAFNGLLLPHAVGQAFNDVSKTPILGFFPNSPRGEDEDEAEQPKLKLFKLLLKTYRQLFPGHNF</sequence>
<evidence type="ECO:0008006" key="3">
    <source>
        <dbReference type="Google" id="ProtNLM"/>
    </source>
</evidence>